<dbReference type="PATRIC" id="fig|999552.6.peg.1889"/>
<gene>
    <name evidence="1" type="ORF">METH_09455</name>
</gene>
<dbReference type="AlphaFoldDB" id="V9VW99"/>
<keyword evidence="2" id="KW-1185">Reference proteome</keyword>
<dbReference type="HOGENOM" id="CLU_3154387_0_0_5"/>
<organism evidence="1 2">
    <name type="scientific">Leisingera methylohalidivorans DSM 14336</name>
    <dbReference type="NCBI Taxonomy" id="999552"/>
    <lineage>
        <taxon>Bacteria</taxon>
        <taxon>Pseudomonadati</taxon>
        <taxon>Pseudomonadota</taxon>
        <taxon>Alphaproteobacteria</taxon>
        <taxon>Rhodobacterales</taxon>
        <taxon>Roseobacteraceae</taxon>
        <taxon>Leisingera</taxon>
    </lineage>
</organism>
<dbReference type="Proteomes" id="UP000018780">
    <property type="component" value="Chromosome"/>
</dbReference>
<accession>V9VW99</accession>
<reference evidence="1 2" key="1">
    <citation type="submission" date="2013-09" db="EMBL/GenBank/DDBJ databases">
        <authorList>
            <consortium name="DOE Joint Genome Institute"/>
            <person name="Klenk H.-P."/>
            <person name="Huntemann M."/>
            <person name="Han J."/>
            <person name="Chen A."/>
            <person name="Kyrpides N."/>
            <person name="Mavromatis K."/>
            <person name="Markowitz V."/>
            <person name="Palaniappan K."/>
            <person name="Ivanova N."/>
            <person name="Schaumberg A."/>
            <person name="Pati A."/>
            <person name="Liolios K."/>
            <person name="Nordberg H.P."/>
            <person name="Cantor M.N."/>
            <person name="Hua S.X."/>
            <person name="Woyke T."/>
        </authorList>
    </citation>
    <scope>NUCLEOTIDE SEQUENCE [LARGE SCALE GENOMIC DNA]</scope>
    <source>
        <strain evidence="1 2">DSM 14336</strain>
    </source>
</reference>
<evidence type="ECO:0000313" key="1">
    <source>
        <dbReference type="EMBL" id="AHD03041.1"/>
    </source>
</evidence>
<protein>
    <submittedName>
        <fullName evidence="1">Uncharacterized protein</fullName>
    </submittedName>
</protein>
<dbReference type="EMBL" id="CP006773">
    <property type="protein sequence ID" value="AHD03041.1"/>
    <property type="molecule type" value="Genomic_DNA"/>
</dbReference>
<dbReference type="KEGG" id="lmd:METH_09455"/>
<name>V9VW99_9RHOB</name>
<proteinExistence type="predicted"/>
<sequence length="48" mass="4314">MAGLAKGLLEGLAAGLTAGLVAGLVAGQQKTASSGGAGGTSFKAAVAL</sequence>
<evidence type="ECO:0000313" key="2">
    <source>
        <dbReference type="Proteomes" id="UP000018780"/>
    </source>
</evidence>